<comment type="caution">
    <text evidence="2">The sequence shown here is derived from an EMBL/GenBank/DDBJ whole genome shotgun (WGS) entry which is preliminary data.</text>
</comment>
<reference evidence="2" key="1">
    <citation type="submission" date="2020-08" db="EMBL/GenBank/DDBJ databases">
        <title>Multicomponent nature underlies the extraordinary mechanical properties of spider dragline silk.</title>
        <authorList>
            <person name="Kono N."/>
            <person name="Nakamura H."/>
            <person name="Mori M."/>
            <person name="Yoshida Y."/>
            <person name="Ohtoshi R."/>
            <person name="Malay A.D."/>
            <person name="Moran D.A.P."/>
            <person name="Tomita M."/>
            <person name="Numata K."/>
            <person name="Arakawa K."/>
        </authorList>
    </citation>
    <scope>NUCLEOTIDE SEQUENCE</scope>
</reference>
<accession>A0A8X6YVV0</accession>
<keyword evidence="3" id="KW-1185">Reference proteome</keyword>
<protein>
    <submittedName>
        <fullName evidence="2">Uncharacterized protein</fullName>
    </submittedName>
</protein>
<evidence type="ECO:0000256" key="1">
    <source>
        <dbReference type="SAM" id="SignalP"/>
    </source>
</evidence>
<feature type="signal peptide" evidence="1">
    <location>
        <begin position="1"/>
        <end position="16"/>
    </location>
</feature>
<proteinExistence type="predicted"/>
<dbReference type="AlphaFoldDB" id="A0A8X6YVV0"/>
<gene>
    <name evidence="2" type="primary">NCL1_38401</name>
    <name evidence="2" type="ORF">TNIN_161851</name>
</gene>
<feature type="chain" id="PRO_5036455825" evidence="1">
    <location>
        <begin position="17"/>
        <end position="164"/>
    </location>
</feature>
<evidence type="ECO:0000313" key="3">
    <source>
        <dbReference type="Proteomes" id="UP000886998"/>
    </source>
</evidence>
<name>A0A8X6YVV0_9ARAC</name>
<sequence>MVVLCVVLLSLQAVEMSQNARARRQSNNDNLVTLEVPQNILARLVKALLEALGLKVCNLRFPSLISVDHVAKLAHCPHLSPGIINAKRPHSSLMKSYLCILIALCVVLVTVQAAEISSRTRRQSDHLTAVNIPRDLLDSLLKALLGEGGVRGLLETILGNRGGN</sequence>
<keyword evidence="1" id="KW-0732">Signal</keyword>
<evidence type="ECO:0000313" key="2">
    <source>
        <dbReference type="EMBL" id="GFY76679.1"/>
    </source>
</evidence>
<organism evidence="2 3">
    <name type="scientific">Trichonephila inaurata madagascariensis</name>
    <dbReference type="NCBI Taxonomy" id="2747483"/>
    <lineage>
        <taxon>Eukaryota</taxon>
        <taxon>Metazoa</taxon>
        <taxon>Ecdysozoa</taxon>
        <taxon>Arthropoda</taxon>
        <taxon>Chelicerata</taxon>
        <taxon>Arachnida</taxon>
        <taxon>Araneae</taxon>
        <taxon>Araneomorphae</taxon>
        <taxon>Entelegynae</taxon>
        <taxon>Araneoidea</taxon>
        <taxon>Nephilidae</taxon>
        <taxon>Trichonephila</taxon>
        <taxon>Trichonephila inaurata</taxon>
    </lineage>
</organism>
<dbReference type="Proteomes" id="UP000886998">
    <property type="component" value="Unassembled WGS sequence"/>
</dbReference>
<dbReference type="EMBL" id="BMAV01022071">
    <property type="protein sequence ID" value="GFY76679.1"/>
    <property type="molecule type" value="Genomic_DNA"/>
</dbReference>